<sequence>MNRLLLSLVTIFLIAGCTDYTMQSGRAQDKVEPLVVEGDAYDMRFLLYEHRELGLSTYVPEGLIVEFDEKGMTFYAKELSGKKFDRTQFRIFQGGETTEQTEELIVNHFRERNVKTERVDPEHFTFSFSLSEQIISLDSENLSLFGGGAVFKRENRFYGFIYHYTGEMGDLFHPVVMKAVDELEWMISS</sequence>
<accession>A0A5R9GER0</accession>
<proteinExistence type="predicted"/>
<name>A0A5R9GER0_9BACL</name>
<dbReference type="PROSITE" id="PS51257">
    <property type="entry name" value="PROKAR_LIPOPROTEIN"/>
    <property type="match status" value="1"/>
</dbReference>
<evidence type="ECO:0000313" key="2">
    <source>
        <dbReference type="Proteomes" id="UP000309676"/>
    </source>
</evidence>
<organism evidence="1 2">
    <name type="scientific">Paenibacillus antri</name>
    <dbReference type="NCBI Taxonomy" id="2582848"/>
    <lineage>
        <taxon>Bacteria</taxon>
        <taxon>Bacillati</taxon>
        <taxon>Bacillota</taxon>
        <taxon>Bacilli</taxon>
        <taxon>Bacillales</taxon>
        <taxon>Paenibacillaceae</taxon>
        <taxon>Paenibacillus</taxon>
    </lineage>
</organism>
<protein>
    <recommendedName>
        <fullName evidence="3">Lipoprotein</fullName>
    </recommendedName>
</protein>
<dbReference type="RefSeq" id="WP_138194930.1">
    <property type="nucleotide sequence ID" value="NZ_VCIW01000008.1"/>
</dbReference>
<gene>
    <name evidence="1" type="ORF">FE782_14515</name>
</gene>
<evidence type="ECO:0000313" key="1">
    <source>
        <dbReference type="EMBL" id="TLS51704.1"/>
    </source>
</evidence>
<keyword evidence="2" id="KW-1185">Reference proteome</keyword>
<dbReference type="EMBL" id="VCIW01000008">
    <property type="protein sequence ID" value="TLS51704.1"/>
    <property type="molecule type" value="Genomic_DNA"/>
</dbReference>
<comment type="caution">
    <text evidence="1">The sequence shown here is derived from an EMBL/GenBank/DDBJ whole genome shotgun (WGS) entry which is preliminary data.</text>
</comment>
<dbReference type="OrthoDB" id="463882at2"/>
<reference evidence="1 2" key="1">
    <citation type="submission" date="2019-05" db="EMBL/GenBank/DDBJ databases">
        <authorList>
            <person name="Narsing Rao M.P."/>
            <person name="Li W.J."/>
        </authorList>
    </citation>
    <scope>NUCLEOTIDE SEQUENCE [LARGE SCALE GENOMIC DNA]</scope>
    <source>
        <strain evidence="1 2">SYSU_K30003</strain>
    </source>
</reference>
<evidence type="ECO:0008006" key="3">
    <source>
        <dbReference type="Google" id="ProtNLM"/>
    </source>
</evidence>
<dbReference type="AlphaFoldDB" id="A0A5R9GER0"/>
<dbReference type="Proteomes" id="UP000309676">
    <property type="component" value="Unassembled WGS sequence"/>
</dbReference>